<name>A0A835R5W3_VANPL</name>
<dbReference type="Gene3D" id="3.40.50.2000">
    <property type="entry name" value="Glycogen Phosphorylase B"/>
    <property type="match status" value="1"/>
</dbReference>
<keyword evidence="2" id="KW-1185">Reference proteome</keyword>
<evidence type="ECO:0000313" key="1">
    <source>
        <dbReference type="EMBL" id="KAG0480677.1"/>
    </source>
</evidence>
<proteinExistence type="predicted"/>
<dbReference type="Proteomes" id="UP000636800">
    <property type="component" value="Chromosome 5"/>
</dbReference>
<dbReference type="PANTHER" id="PTHR46635">
    <property type="entry name" value="GLYCOSYL TRANSFERASE FAMILY 1 PROTEIN"/>
    <property type="match status" value="1"/>
</dbReference>
<reference evidence="1 2" key="1">
    <citation type="journal article" date="2020" name="Nat. Food">
        <title>A phased Vanilla planifolia genome enables genetic improvement of flavour and production.</title>
        <authorList>
            <person name="Hasing T."/>
            <person name="Tang H."/>
            <person name="Brym M."/>
            <person name="Khazi F."/>
            <person name="Huang T."/>
            <person name="Chambers A.H."/>
        </authorList>
    </citation>
    <scope>NUCLEOTIDE SEQUENCE [LARGE SCALE GENOMIC DNA]</scope>
    <source>
        <tissue evidence="1">Leaf</tissue>
    </source>
</reference>
<protein>
    <recommendedName>
        <fullName evidence="3">Glycosyl transferase family 1 domain-containing protein</fullName>
    </recommendedName>
</protein>
<dbReference type="Pfam" id="PF13692">
    <property type="entry name" value="Glyco_trans_1_4"/>
    <property type="match status" value="1"/>
</dbReference>
<dbReference type="EMBL" id="JADCNL010000005">
    <property type="protein sequence ID" value="KAG0480677.1"/>
    <property type="molecule type" value="Genomic_DNA"/>
</dbReference>
<comment type="caution">
    <text evidence="1">The sequence shown here is derived from an EMBL/GenBank/DDBJ whole genome shotgun (WGS) entry which is preliminary data.</text>
</comment>
<accession>A0A835R5W3</accession>
<evidence type="ECO:0008006" key="3">
    <source>
        <dbReference type="Google" id="ProtNLM"/>
    </source>
</evidence>
<dbReference type="AlphaFoldDB" id="A0A835R5W3"/>
<gene>
    <name evidence="1" type="ORF">HPP92_011535</name>
</gene>
<organism evidence="1 2">
    <name type="scientific">Vanilla planifolia</name>
    <name type="common">Vanilla</name>
    <dbReference type="NCBI Taxonomy" id="51239"/>
    <lineage>
        <taxon>Eukaryota</taxon>
        <taxon>Viridiplantae</taxon>
        <taxon>Streptophyta</taxon>
        <taxon>Embryophyta</taxon>
        <taxon>Tracheophyta</taxon>
        <taxon>Spermatophyta</taxon>
        <taxon>Magnoliopsida</taxon>
        <taxon>Liliopsida</taxon>
        <taxon>Asparagales</taxon>
        <taxon>Orchidaceae</taxon>
        <taxon>Vanilloideae</taxon>
        <taxon>Vanilleae</taxon>
        <taxon>Vanilla</taxon>
    </lineage>
</organism>
<sequence length="595" mass="67498">MILRFFSFHEGLVHDVWRNMGIQVNILPLNVKQGVTTDWLDYSGVLASSVEAQRVIFCLLQEPFKSIPIIWTIQDQSLAVRLNQYVKNGQAGLLGVWTEVFSRANVIVFTSHYLPIIYSAFDSGNYFVIPSYAPEAWAADRFLALDKHSALRVNIGYKPEDFLIAIVGSQFDYSGMWLEHALVLQALAPLLHEFHSYNNYSYPMLKVGVLKKSSSTYSIALESIALNLGYPRGTVQQIGGNVDNNSFLVMADLIIYGSFLEEQSFPPVLVQAMSLGKLVIAPDLGIIEKHIHNGVNGFLYPKDELGQLTMVVRKAILEGGLSPPAQLIATSGQVEARNLMVSETVQSYSWLLENVLKFSSEISPPKAIADIPSEMKEKWQWHLFEYLSDMNNQTETVRGPEIVEILEEEWNRTHMLRDRTDQPHGTWEEVYRSAKRADRAKSELHERDEKELERIGQPLCIYEPYLGEGTWPFLHNSSLYRGISLSSKGRRSVADDIDASSRLPLISDAYYRATLGEYGAFFALANRIDRIHKNAWTGFQSWRVGARKLWGIMVINTHLRKDESVMNVLRRDSSQCVFGLQDLSRKIDCCKGYRG</sequence>
<dbReference type="SUPFAM" id="SSF53756">
    <property type="entry name" value="UDP-Glycosyltransferase/glycogen phosphorylase"/>
    <property type="match status" value="1"/>
</dbReference>
<dbReference type="PANTHER" id="PTHR46635:SF1">
    <property type="entry name" value="GLYCOSYL TRANSFERASE FAMILY 1 PROTEIN"/>
    <property type="match status" value="1"/>
</dbReference>
<evidence type="ECO:0000313" key="2">
    <source>
        <dbReference type="Proteomes" id="UP000636800"/>
    </source>
</evidence>
<dbReference type="OrthoDB" id="772477at2759"/>